<dbReference type="Proteomes" id="UP001500013">
    <property type="component" value="Unassembled WGS sequence"/>
</dbReference>
<protein>
    <recommendedName>
        <fullName evidence="4">HEAT repeat protein</fullName>
    </recommendedName>
</protein>
<reference evidence="3" key="1">
    <citation type="journal article" date="2019" name="Int. J. Syst. Evol. Microbiol.">
        <title>The Global Catalogue of Microorganisms (GCM) 10K type strain sequencing project: providing services to taxonomists for standard genome sequencing and annotation.</title>
        <authorList>
            <consortium name="The Broad Institute Genomics Platform"/>
            <consortium name="The Broad Institute Genome Sequencing Center for Infectious Disease"/>
            <person name="Wu L."/>
            <person name="Ma J."/>
        </authorList>
    </citation>
    <scope>NUCLEOTIDE SEQUENCE [LARGE SCALE GENOMIC DNA]</scope>
    <source>
        <strain evidence="3">JCM 15628</strain>
    </source>
</reference>
<dbReference type="EMBL" id="BAAAPU010000007">
    <property type="protein sequence ID" value="GAA1980028.1"/>
    <property type="molecule type" value="Genomic_DNA"/>
</dbReference>
<comment type="caution">
    <text evidence="2">The sequence shown here is derived from an EMBL/GenBank/DDBJ whole genome shotgun (WGS) entry which is preliminary data.</text>
</comment>
<sequence>MSQFPGVLEATLEALVQAFERALPELAHPPTNDPSAFERITQAARMSNVRTQQRPHVPPWETEAAVEEKLRELIGVLPLVPAHAPAQIRTIGGNTYELLLSDMTPAQRECVRDSVTQSIIAGQPPLPDAPSLAFLLRMLTLGDEAFPHGLVPPAPLWPDAIATLDGGMAAADEAYIDLHHHGWATAERHFLQLRPASLADARRLRDARIAFADCAVGATEAATVREGWRTYLLYQVGPGIAAEELGHSGSWSDGSDFAYANDILKRSISADDWTLAHRINEEMLAWEGEVDPDQRSSFEYRSRRVSKKFGTAERSAKVTRPKDARPIRNAAPIAPKRPTSAESVVHEAPSGTDDRTRQFMHALAANNPHRCVELLSEMANGGTIGHLWLLYELDNPWANGQILKHPALDDELQTWILRRARHGKNARPALSRYVHLFVRQRIEFAAQVLEHAEDEASILLALAEHGPDLGPGIAVALAKRTLSMPAKLATSITTAITKHMADRLPQEVLDVVVAAQESASSDRKPSAALYASLDQAQQRHPIVIPAALEEQSASQFIELLGQVDDPGRVEDLLHRWRGELPWSDLMRAIDDGELASEVVRRVGRRIGAPQEIVRRAVQLGAIPMNATTQESLRWLEALLDMPPSGDDELRSARVLLASKLVLTDRGDLRSRLPAAEWKEAATLSLLNTLGDQVLGHRYRVDDVDPRIFELGGQWIREDAVNVDHLIGVLPLPTACRLWFSAYPNDDEGTMSNALGEPVPAALEDWLTGRLADPTLGLEPGDVADAYSAIVGWQESLRDLVVYAGEFQDRQELE</sequence>
<gene>
    <name evidence="2" type="ORF">GCM10009817_20880</name>
</gene>
<organism evidence="2 3">
    <name type="scientific">Terrabacter lapilli</name>
    <dbReference type="NCBI Taxonomy" id="436231"/>
    <lineage>
        <taxon>Bacteria</taxon>
        <taxon>Bacillati</taxon>
        <taxon>Actinomycetota</taxon>
        <taxon>Actinomycetes</taxon>
        <taxon>Micrococcales</taxon>
        <taxon>Intrasporangiaceae</taxon>
        <taxon>Terrabacter</taxon>
    </lineage>
</organism>
<evidence type="ECO:0000256" key="1">
    <source>
        <dbReference type="SAM" id="MobiDB-lite"/>
    </source>
</evidence>
<evidence type="ECO:0008006" key="4">
    <source>
        <dbReference type="Google" id="ProtNLM"/>
    </source>
</evidence>
<proteinExistence type="predicted"/>
<accession>A0ABP5DHB9</accession>
<name>A0ABP5DHB9_9MICO</name>
<evidence type="ECO:0000313" key="3">
    <source>
        <dbReference type="Proteomes" id="UP001500013"/>
    </source>
</evidence>
<feature type="region of interest" description="Disordered" evidence="1">
    <location>
        <begin position="333"/>
        <end position="352"/>
    </location>
</feature>
<evidence type="ECO:0000313" key="2">
    <source>
        <dbReference type="EMBL" id="GAA1980028.1"/>
    </source>
</evidence>
<keyword evidence="3" id="KW-1185">Reference proteome</keyword>